<protein>
    <submittedName>
        <fullName evidence="1">Uncharacterized protein</fullName>
    </submittedName>
</protein>
<name>G5NHX1_SALET</name>
<dbReference type="Proteomes" id="UP000003532">
    <property type="component" value="Unassembled WGS sequence"/>
</dbReference>
<dbReference type="BioCyc" id="SENT913075:G120P-836-MONOMER"/>
<organism evidence="1 2">
    <name type="scientific">Salmonella enterica subsp. enterica serovar Inverness str. R8-3668</name>
    <dbReference type="NCBI Taxonomy" id="913075"/>
    <lineage>
        <taxon>Bacteria</taxon>
        <taxon>Pseudomonadati</taxon>
        <taxon>Pseudomonadota</taxon>
        <taxon>Gammaproteobacteria</taxon>
        <taxon>Enterobacterales</taxon>
        <taxon>Enterobacteriaceae</taxon>
        <taxon>Salmonella</taxon>
    </lineage>
</organism>
<dbReference type="AlphaFoldDB" id="G5NHX1"/>
<proteinExistence type="predicted"/>
<accession>G5NHX1</accession>
<dbReference type="PATRIC" id="fig|913075.3.peg.3559"/>
<comment type="caution">
    <text evidence="1">The sequence shown here is derived from an EMBL/GenBank/DDBJ whole genome shotgun (WGS) entry which is preliminary data.</text>
</comment>
<sequence>MNKNNIKIDLYHFHLFTGETPHPLFTERKNVKSLSAIFYRT</sequence>
<dbReference type="EMBL" id="AFCO01001503">
    <property type="protein sequence ID" value="EHC52492.1"/>
    <property type="molecule type" value="Genomic_DNA"/>
</dbReference>
<gene>
    <name evidence="1" type="ORF">LTSEINV_4585</name>
</gene>
<reference evidence="1 2" key="1">
    <citation type="journal article" date="2011" name="BMC Genomics">
        <title>Genome sequencing reveals diversification of virulence factor content and possible host adaptation in distinct subpopulations of Salmonella enterica.</title>
        <authorList>
            <person name="den Bakker H.C."/>
            <person name="Moreno Switt A.I."/>
            <person name="Govoni G."/>
            <person name="Cummings C.A."/>
            <person name="Ranieri M.L."/>
            <person name="Degoricija L."/>
            <person name="Hoelzer K."/>
            <person name="Rodriguez-Rivera L.D."/>
            <person name="Brown S."/>
            <person name="Bolchacova E."/>
            <person name="Furtado M.R."/>
            <person name="Wiedmann M."/>
        </authorList>
    </citation>
    <scope>NUCLEOTIDE SEQUENCE [LARGE SCALE GENOMIC DNA]</scope>
    <source>
        <strain evidence="1 2">R8-3668</strain>
    </source>
</reference>
<evidence type="ECO:0000313" key="1">
    <source>
        <dbReference type="EMBL" id="EHC52492.1"/>
    </source>
</evidence>
<evidence type="ECO:0000313" key="2">
    <source>
        <dbReference type="Proteomes" id="UP000003532"/>
    </source>
</evidence>